<dbReference type="AlphaFoldDB" id="A0A835GZ65"/>
<comment type="caution">
    <text evidence="2">The sequence shown here is derived from an EMBL/GenBank/DDBJ whole genome shotgun (WGS) entry which is preliminary data.</text>
</comment>
<accession>A0A835GZ65</accession>
<evidence type="ECO:0000256" key="1">
    <source>
        <dbReference type="SAM" id="Coils"/>
    </source>
</evidence>
<dbReference type="OrthoDB" id="765404at2759"/>
<dbReference type="Proteomes" id="UP000631114">
    <property type="component" value="Unassembled WGS sequence"/>
</dbReference>
<organism evidence="2 3">
    <name type="scientific">Coptis chinensis</name>
    <dbReference type="NCBI Taxonomy" id="261450"/>
    <lineage>
        <taxon>Eukaryota</taxon>
        <taxon>Viridiplantae</taxon>
        <taxon>Streptophyta</taxon>
        <taxon>Embryophyta</taxon>
        <taxon>Tracheophyta</taxon>
        <taxon>Spermatophyta</taxon>
        <taxon>Magnoliopsida</taxon>
        <taxon>Ranunculales</taxon>
        <taxon>Ranunculaceae</taxon>
        <taxon>Coptidoideae</taxon>
        <taxon>Coptis</taxon>
    </lineage>
</organism>
<sequence length="312" mass="34898">MCDGSVAGVLYETGDATLDGGGDGATPVFSIAGALLKDKRSNGHPTIKDQKYYETMEAENERLKAELNKRSTLDSRNVTEIPGGLESTRISSQKPEDVVSIFMMRGLNVKNFMDNQVVPIRGKAVTKTKPSRRGELYNYKFMLKVVHATIENGNQKLKECIENNPQSKEKVVQCLSHPATQVALKFFLPGAAHTACNIVEAMLKETNASSNSMEKDMNCGRVLKQFKVMEADNNRLQAAVHDKFVEKDTKCEHILEQLKLIQAENERLQAEIHYLKDQKIDVRRTWSTGWLIKCTSSIVSSLIVSIVNFFLV</sequence>
<reference evidence="2 3" key="1">
    <citation type="submission" date="2020-10" db="EMBL/GenBank/DDBJ databases">
        <title>The Coptis chinensis genome and diversification of protoberbering-type alkaloids.</title>
        <authorList>
            <person name="Wang B."/>
            <person name="Shu S."/>
            <person name="Song C."/>
            <person name="Liu Y."/>
        </authorList>
    </citation>
    <scope>NUCLEOTIDE SEQUENCE [LARGE SCALE GENOMIC DNA]</scope>
    <source>
        <strain evidence="2">HL-2020</strain>
        <tissue evidence="2">Leaf</tissue>
    </source>
</reference>
<gene>
    <name evidence="2" type="ORF">IFM89_032033</name>
</gene>
<dbReference type="EMBL" id="JADFTS010000009">
    <property type="protein sequence ID" value="KAF9590255.1"/>
    <property type="molecule type" value="Genomic_DNA"/>
</dbReference>
<keyword evidence="3" id="KW-1185">Reference proteome</keyword>
<keyword evidence="1" id="KW-0175">Coiled coil</keyword>
<name>A0A835GZ65_9MAGN</name>
<evidence type="ECO:0000313" key="2">
    <source>
        <dbReference type="EMBL" id="KAF9590255.1"/>
    </source>
</evidence>
<evidence type="ECO:0000313" key="3">
    <source>
        <dbReference type="Proteomes" id="UP000631114"/>
    </source>
</evidence>
<proteinExistence type="predicted"/>
<protein>
    <submittedName>
        <fullName evidence="2">Uncharacterized protein</fullName>
    </submittedName>
</protein>
<feature type="coiled-coil region" evidence="1">
    <location>
        <begin position="251"/>
        <end position="278"/>
    </location>
</feature>